<protein>
    <recommendedName>
        <fullName evidence="4">PE domain-containing protein</fullName>
    </recommendedName>
</protein>
<feature type="region of interest" description="Disordered" evidence="1">
    <location>
        <begin position="1"/>
        <end position="25"/>
    </location>
</feature>
<comment type="caution">
    <text evidence="2">The sequence shown here is derived from an EMBL/GenBank/DDBJ whole genome shotgun (WGS) entry which is preliminary data.</text>
</comment>
<evidence type="ECO:0008006" key="4">
    <source>
        <dbReference type="Google" id="ProtNLM"/>
    </source>
</evidence>
<feature type="compositionally biased region" description="Basic and acidic residues" evidence="1">
    <location>
        <begin position="13"/>
        <end position="25"/>
    </location>
</feature>
<evidence type="ECO:0000313" key="2">
    <source>
        <dbReference type="EMBL" id="GAA2590133.1"/>
    </source>
</evidence>
<sequence>MPQGAGATGTPRPDSEHSPEKMRQVARAMRAELDKLKSGTTDHPTTVSAIGAWDVPEQLAERITTAHQSMLTYVTEFATAYEGVIARIESSAKNFYLSDLAARDANESAGRSSGPRATRESQN</sequence>
<feature type="region of interest" description="Disordered" evidence="1">
    <location>
        <begin position="104"/>
        <end position="123"/>
    </location>
</feature>
<dbReference type="EMBL" id="BAAATD010000002">
    <property type="protein sequence ID" value="GAA2590133.1"/>
    <property type="molecule type" value="Genomic_DNA"/>
</dbReference>
<dbReference type="Proteomes" id="UP001501509">
    <property type="component" value="Unassembled WGS sequence"/>
</dbReference>
<evidence type="ECO:0000256" key="1">
    <source>
        <dbReference type="SAM" id="MobiDB-lite"/>
    </source>
</evidence>
<gene>
    <name evidence="2" type="ORF">GCM10010411_23820</name>
</gene>
<evidence type="ECO:0000313" key="3">
    <source>
        <dbReference type="Proteomes" id="UP001501509"/>
    </source>
</evidence>
<keyword evidence="3" id="KW-1185">Reference proteome</keyword>
<name>A0ABP6C176_9ACTN</name>
<proteinExistence type="predicted"/>
<reference evidence="3" key="1">
    <citation type="journal article" date="2019" name="Int. J. Syst. Evol. Microbiol.">
        <title>The Global Catalogue of Microorganisms (GCM) 10K type strain sequencing project: providing services to taxonomists for standard genome sequencing and annotation.</title>
        <authorList>
            <consortium name="The Broad Institute Genomics Platform"/>
            <consortium name="The Broad Institute Genome Sequencing Center for Infectious Disease"/>
            <person name="Wu L."/>
            <person name="Ma J."/>
        </authorList>
    </citation>
    <scope>NUCLEOTIDE SEQUENCE [LARGE SCALE GENOMIC DNA]</scope>
    <source>
        <strain evidence="3">JCM 6833</strain>
    </source>
</reference>
<accession>A0ABP6C176</accession>
<organism evidence="2 3">
    <name type="scientific">Actinomadura fulvescens</name>
    <dbReference type="NCBI Taxonomy" id="46160"/>
    <lineage>
        <taxon>Bacteria</taxon>
        <taxon>Bacillati</taxon>
        <taxon>Actinomycetota</taxon>
        <taxon>Actinomycetes</taxon>
        <taxon>Streptosporangiales</taxon>
        <taxon>Thermomonosporaceae</taxon>
        <taxon>Actinomadura</taxon>
    </lineage>
</organism>